<dbReference type="Pfam" id="PF13377">
    <property type="entry name" value="Peripla_BP_3"/>
    <property type="match status" value="1"/>
</dbReference>
<dbReference type="PRINTS" id="PR00036">
    <property type="entry name" value="HTHLACI"/>
</dbReference>
<keyword evidence="2" id="KW-0238">DNA-binding</keyword>
<keyword evidence="6" id="KW-1185">Reference proteome</keyword>
<feature type="domain" description="HTH lacI-type" evidence="4">
    <location>
        <begin position="2"/>
        <end position="56"/>
    </location>
</feature>
<dbReference type="STRING" id="1423729.FC80_GL000186"/>
<dbReference type="SUPFAM" id="SSF47413">
    <property type="entry name" value="lambda repressor-like DNA-binding domains"/>
    <property type="match status" value="1"/>
</dbReference>
<dbReference type="Pfam" id="PF00356">
    <property type="entry name" value="LacI"/>
    <property type="match status" value="1"/>
</dbReference>
<evidence type="ECO:0000313" key="6">
    <source>
        <dbReference type="Proteomes" id="UP000051131"/>
    </source>
</evidence>
<gene>
    <name evidence="5" type="ORF">FC80_GL000186</name>
</gene>
<dbReference type="Gene3D" id="1.10.260.40">
    <property type="entry name" value="lambda repressor-like DNA-binding domains"/>
    <property type="match status" value="1"/>
</dbReference>
<organism evidence="5 6">
    <name type="scientific">Liquorilactobacillus cacaonum DSM 21116</name>
    <dbReference type="NCBI Taxonomy" id="1423729"/>
    <lineage>
        <taxon>Bacteria</taxon>
        <taxon>Bacillati</taxon>
        <taxon>Bacillota</taxon>
        <taxon>Bacilli</taxon>
        <taxon>Lactobacillales</taxon>
        <taxon>Lactobacillaceae</taxon>
        <taxon>Liquorilactobacillus</taxon>
    </lineage>
</organism>
<name>A0A0R2CVU9_9LACO</name>
<comment type="caution">
    <text evidence="5">The sequence shown here is derived from an EMBL/GenBank/DDBJ whole genome shotgun (WGS) entry which is preliminary data.</text>
</comment>
<dbReference type="CDD" id="cd01392">
    <property type="entry name" value="HTH_LacI"/>
    <property type="match status" value="1"/>
</dbReference>
<dbReference type="PROSITE" id="PS00356">
    <property type="entry name" value="HTH_LACI_1"/>
    <property type="match status" value="1"/>
</dbReference>
<dbReference type="SUPFAM" id="SSF53822">
    <property type="entry name" value="Periplasmic binding protein-like I"/>
    <property type="match status" value="1"/>
</dbReference>
<proteinExistence type="predicted"/>
<sequence length="334" mass="37753">MTTIRDIAEKARVSTATVSRVLNMDETLSVSEETKNRIFEVASALNYVKSKRIIRRKNIGKIALVEWYSQKEELDDLYYYSIRAGIEKKAQDLGFEVVRYFQSEFGEKLQDVDGVLAIGKYSKQQQELMASLNEHLVFVDSNTLNAGFDCVVTDFNNSIGQLLQHFINKGQTKIGMLVGEEHTMDMVESLIDPRLISFKNYLSAYHLYNPNYVYIGRFTADSGYEMMKKAINELQEDLPQAFFAANDSIAIGAMKALKEAGIDVPNRVSVVSFNDTSISKYITPSLSSVHVFTEEMGKLALMLLNTFHIENKNSHPAQMITLATDFVLRDSTIN</sequence>
<dbReference type="InterPro" id="IPR028082">
    <property type="entry name" value="Peripla_BP_I"/>
</dbReference>
<dbReference type="Gene3D" id="3.40.50.2300">
    <property type="match status" value="2"/>
</dbReference>
<dbReference type="RefSeq" id="WP_057828480.1">
    <property type="nucleotide sequence ID" value="NZ_AYZE01000008.1"/>
</dbReference>
<dbReference type="InterPro" id="IPR010982">
    <property type="entry name" value="Lambda_DNA-bd_dom_sf"/>
</dbReference>
<accession>A0A0R2CVU9</accession>
<evidence type="ECO:0000256" key="1">
    <source>
        <dbReference type="ARBA" id="ARBA00023015"/>
    </source>
</evidence>
<keyword evidence="3" id="KW-0804">Transcription</keyword>
<dbReference type="PANTHER" id="PTHR30146:SF149">
    <property type="entry name" value="HTH-TYPE TRANSCRIPTIONAL REGULATOR EBGR"/>
    <property type="match status" value="1"/>
</dbReference>
<dbReference type="GO" id="GO:0003700">
    <property type="term" value="F:DNA-binding transcription factor activity"/>
    <property type="evidence" value="ECO:0007669"/>
    <property type="project" value="TreeGrafter"/>
</dbReference>
<evidence type="ECO:0000259" key="4">
    <source>
        <dbReference type="PROSITE" id="PS50932"/>
    </source>
</evidence>
<dbReference type="EMBL" id="AYZE01000008">
    <property type="protein sequence ID" value="KRM92006.1"/>
    <property type="molecule type" value="Genomic_DNA"/>
</dbReference>
<dbReference type="InterPro" id="IPR046335">
    <property type="entry name" value="LacI/GalR-like_sensor"/>
</dbReference>
<protein>
    <submittedName>
        <fullName evidence="5">Galactose operon repressor</fullName>
    </submittedName>
</protein>
<dbReference type="InterPro" id="IPR000843">
    <property type="entry name" value="HTH_LacI"/>
</dbReference>
<evidence type="ECO:0000256" key="3">
    <source>
        <dbReference type="ARBA" id="ARBA00023163"/>
    </source>
</evidence>
<dbReference type="AlphaFoldDB" id="A0A0R2CVU9"/>
<dbReference type="CDD" id="cd01544">
    <property type="entry name" value="PBP1_GalR"/>
    <property type="match status" value="1"/>
</dbReference>
<dbReference type="GO" id="GO:0000976">
    <property type="term" value="F:transcription cis-regulatory region binding"/>
    <property type="evidence" value="ECO:0007669"/>
    <property type="project" value="TreeGrafter"/>
</dbReference>
<evidence type="ECO:0000256" key="2">
    <source>
        <dbReference type="ARBA" id="ARBA00023125"/>
    </source>
</evidence>
<keyword evidence="1" id="KW-0805">Transcription regulation</keyword>
<dbReference type="PROSITE" id="PS50932">
    <property type="entry name" value="HTH_LACI_2"/>
    <property type="match status" value="1"/>
</dbReference>
<dbReference type="SMART" id="SM00354">
    <property type="entry name" value="HTH_LACI"/>
    <property type="match status" value="1"/>
</dbReference>
<dbReference type="PATRIC" id="fig|1423729.3.peg.187"/>
<dbReference type="Proteomes" id="UP000051131">
    <property type="component" value="Unassembled WGS sequence"/>
</dbReference>
<dbReference type="PANTHER" id="PTHR30146">
    <property type="entry name" value="LACI-RELATED TRANSCRIPTIONAL REPRESSOR"/>
    <property type="match status" value="1"/>
</dbReference>
<reference evidence="5 6" key="1">
    <citation type="journal article" date="2015" name="Genome Announc.">
        <title>Expanding the biotechnology potential of lactobacilli through comparative genomics of 213 strains and associated genera.</title>
        <authorList>
            <person name="Sun Z."/>
            <person name="Harris H.M."/>
            <person name="McCann A."/>
            <person name="Guo C."/>
            <person name="Argimon S."/>
            <person name="Zhang W."/>
            <person name="Yang X."/>
            <person name="Jeffery I.B."/>
            <person name="Cooney J.C."/>
            <person name="Kagawa T.F."/>
            <person name="Liu W."/>
            <person name="Song Y."/>
            <person name="Salvetti E."/>
            <person name="Wrobel A."/>
            <person name="Rasinkangas P."/>
            <person name="Parkhill J."/>
            <person name="Rea M.C."/>
            <person name="O'Sullivan O."/>
            <person name="Ritari J."/>
            <person name="Douillard F.P."/>
            <person name="Paul Ross R."/>
            <person name="Yang R."/>
            <person name="Briner A.E."/>
            <person name="Felis G.E."/>
            <person name="de Vos W.M."/>
            <person name="Barrangou R."/>
            <person name="Klaenhammer T.R."/>
            <person name="Caufield P.W."/>
            <person name="Cui Y."/>
            <person name="Zhang H."/>
            <person name="O'Toole P.W."/>
        </authorList>
    </citation>
    <scope>NUCLEOTIDE SEQUENCE [LARGE SCALE GENOMIC DNA]</scope>
    <source>
        <strain evidence="5 6">DSM 21116</strain>
    </source>
</reference>
<evidence type="ECO:0000313" key="5">
    <source>
        <dbReference type="EMBL" id="KRM92006.1"/>
    </source>
</evidence>
<dbReference type="OrthoDB" id="43195at2"/>